<evidence type="ECO:0000256" key="1">
    <source>
        <dbReference type="SAM" id="MobiDB-lite"/>
    </source>
</evidence>
<dbReference type="EMBL" id="GIIL01000372">
    <property type="protein sequence ID" value="NOV44098.1"/>
    <property type="molecule type" value="Transcribed_RNA"/>
</dbReference>
<proteinExistence type="predicted"/>
<sequence length="479" mass="54892">MDIRRSTKNSKKQTKDVKINGKEIMNQNVLCTPPQRKSCKSNKADESDELYYSEDSSPVLLSTQEGGRGCEVIWDWRSPNRNSIHVLNITPKAKDKKPKFKLKNISPLLHLPSKQFRKPVNTQFIDHLQAQLADIQRRFNANKANCIRQDTDKVVENISYVDTTTESQENCGESIINENKIKQLSSNHQRSPDISELLKDDSDIDLLIECSQVAEIAIEKDINLTKLHTKKFEKNISSDSVNKNKSLDLFMNEEDDGLFTQVETPKIKSANKVNIDDPQRKIITLSTPKKDLLEQEDYINDDSFDAILSTLSDEALLTTSCSNDIQIKQNINNNEMMTQTEITCNDNITKQNISRFNIKGQKSDTRSSFSRHNSMPVSPRIVGSKYQVSNAIGRHSSMPYPYDKNQKPMGLHNKQSESTDSLYNHSSPPIQCTPEEIEKKRQIALKRKEAIRIRNEIEKRRLEAIEKLQMKKSNHKICK</sequence>
<evidence type="ECO:0000313" key="2">
    <source>
        <dbReference type="EMBL" id="NOV44098.1"/>
    </source>
</evidence>
<reference evidence="2" key="1">
    <citation type="submission" date="2020-03" db="EMBL/GenBank/DDBJ databases">
        <title>Transcriptomic Profiling of the Digestive Tract of the Rat Flea, Xenopsylla cheopis, Following Blood Feeding and Infection with Yersinia pestis.</title>
        <authorList>
            <person name="Bland D.M."/>
            <person name="Martens C.A."/>
            <person name="Virtaneva K."/>
            <person name="Kanakabandi K."/>
            <person name="Long D."/>
            <person name="Rosenke R."/>
            <person name="Saturday G.A."/>
            <person name="Hoyt F.H."/>
            <person name="Bruno D.P."/>
            <person name="Ribeiro J.M.C."/>
            <person name="Hinnebusch J."/>
        </authorList>
    </citation>
    <scope>NUCLEOTIDE SEQUENCE</scope>
</reference>
<dbReference type="AlphaFoldDB" id="A0A6M2DG44"/>
<feature type="region of interest" description="Disordered" evidence="1">
    <location>
        <begin position="410"/>
        <end position="429"/>
    </location>
</feature>
<accession>A0A6M2DG44</accession>
<protein>
    <submittedName>
        <fullName evidence="2">Uncharacterized protein</fullName>
    </submittedName>
</protein>
<name>A0A6M2DG44_XENCH</name>
<organism evidence="2">
    <name type="scientific">Xenopsylla cheopis</name>
    <name type="common">Oriental rat flea</name>
    <name type="synonym">Pulex cheopis</name>
    <dbReference type="NCBI Taxonomy" id="163159"/>
    <lineage>
        <taxon>Eukaryota</taxon>
        <taxon>Metazoa</taxon>
        <taxon>Ecdysozoa</taxon>
        <taxon>Arthropoda</taxon>
        <taxon>Hexapoda</taxon>
        <taxon>Insecta</taxon>
        <taxon>Pterygota</taxon>
        <taxon>Neoptera</taxon>
        <taxon>Endopterygota</taxon>
        <taxon>Siphonaptera</taxon>
        <taxon>Pulicidae</taxon>
        <taxon>Xenopsyllinae</taxon>
        <taxon>Xenopsylla</taxon>
    </lineage>
</organism>
<feature type="compositionally biased region" description="Polar residues" evidence="1">
    <location>
        <begin position="416"/>
        <end position="429"/>
    </location>
</feature>